<evidence type="ECO:0000313" key="6">
    <source>
        <dbReference type="Proteomes" id="UP000283530"/>
    </source>
</evidence>
<evidence type="ECO:0000256" key="3">
    <source>
        <dbReference type="SAM" id="MobiDB-lite"/>
    </source>
</evidence>
<comment type="caution">
    <text evidence="5">The sequence shown here is derived from an EMBL/GenBank/DDBJ whole genome shotgun (WGS) entry which is preliminary data.</text>
</comment>
<dbReference type="GO" id="GO:0072699">
    <property type="term" value="P:protein localization to cortical microtubule cytoskeleton"/>
    <property type="evidence" value="ECO:0007669"/>
    <property type="project" value="TreeGrafter"/>
</dbReference>
<keyword evidence="4" id="KW-1133">Transmembrane helix</keyword>
<dbReference type="PANTHER" id="PTHR31342">
    <property type="entry name" value="PROTEIN CHUP1, CHLOROPLASTIC"/>
    <property type="match status" value="1"/>
</dbReference>
<evidence type="ECO:0000256" key="2">
    <source>
        <dbReference type="SAM" id="Coils"/>
    </source>
</evidence>
<feature type="coiled-coil region" evidence="2">
    <location>
        <begin position="210"/>
        <end position="261"/>
    </location>
</feature>
<feature type="region of interest" description="Disordered" evidence="3">
    <location>
        <begin position="661"/>
        <end position="682"/>
    </location>
</feature>
<feature type="region of interest" description="Disordered" evidence="3">
    <location>
        <begin position="40"/>
        <end position="83"/>
    </location>
</feature>
<keyword evidence="1 2" id="KW-0175">Coiled coil</keyword>
<feature type="coiled-coil region" evidence="2">
    <location>
        <begin position="297"/>
        <end position="374"/>
    </location>
</feature>
<feature type="compositionally biased region" description="Basic and acidic residues" evidence="3">
    <location>
        <begin position="55"/>
        <end position="68"/>
    </location>
</feature>
<dbReference type="Proteomes" id="UP000283530">
    <property type="component" value="Unassembled WGS sequence"/>
</dbReference>
<dbReference type="EMBL" id="QPKB01000002">
    <property type="protein sequence ID" value="RWR77626.1"/>
    <property type="molecule type" value="Genomic_DNA"/>
</dbReference>
<dbReference type="InterPro" id="IPR040265">
    <property type="entry name" value="CHUP1/IPGA1-like"/>
</dbReference>
<protein>
    <submittedName>
        <fullName evidence="5">Protein CHUP1, chloroplastic-like protein isoform X1</fullName>
    </submittedName>
</protein>
<reference evidence="5 6" key="1">
    <citation type="journal article" date="2019" name="Nat. Plants">
        <title>Stout camphor tree genome fills gaps in understanding of flowering plant genome evolution.</title>
        <authorList>
            <person name="Chaw S.M."/>
            <person name="Liu Y.C."/>
            <person name="Wu Y.W."/>
            <person name="Wang H.Y."/>
            <person name="Lin C.I."/>
            <person name="Wu C.S."/>
            <person name="Ke H.M."/>
            <person name="Chang L.Y."/>
            <person name="Hsu C.Y."/>
            <person name="Yang H.T."/>
            <person name="Sudianto E."/>
            <person name="Hsu M.H."/>
            <person name="Wu K.P."/>
            <person name="Wang L.N."/>
            <person name="Leebens-Mack J.H."/>
            <person name="Tsai I.J."/>
        </authorList>
    </citation>
    <scope>NUCLEOTIDE SEQUENCE [LARGE SCALE GENOMIC DNA]</scope>
    <source>
        <strain evidence="6">cv. Chaw 1501</strain>
        <tissue evidence="5">Young leaves</tissue>
    </source>
</reference>
<keyword evidence="4" id="KW-0472">Membrane</keyword>
<evidence type="ECO:0000256" key="4">
    <source>
        <dbReference type="SAM" id="Phobius"/>
    </source>
</evidence>
<feature type="transmembrane region" description="Helical" evidence="4">
    <location>
        <begin position="16"/>
        <end position="34"/>
    </location>
</feature>
<dbReference type="AlphaFoldDB" id="A0A3S3MQ25"/>
<proteinExistence type="predicted"/>
<sequence>MEVMLMKGKKDGIKPLILRLGVAFVLTFSGYLYSQFRNKRIRPNPSESPGGKYGIDGRSELKNEEDVKQSAPEIFSQEEMPETPEKAIDKAAVGFSPTSKSFTDEEALLLPEFNELIQKEFDETGCSPTSDVMGVVSPLVREMESVEPKRTDEDTRVMEEEIMELRNMVQELQDRERNLEAQLLEYYGLKEQDAIVRELQNRLKVSMMETQLFTLKIESLQAENRRLEAQVSDYSKVIAELESARTKINQLQRKMRFDGEQTKEQLSALHQRVTALHDQEHRAATNDTDSQKKLQRLKDLDDGLMDIRRENSRLQSENSELASKLESSMLMYSALESTKLKHKPLLQAQVMEEANHLREANEDLEQKIERIQTDRCTEIEELVYLRWVNACLRYELRNYQPTPGKPVARDLGRTLSPKSEEKAKQLILEYANSGFEGSGLDLADFDSECCSSSQESTLTESEMDDISFDLPSTTRKSTLNKSKFISKLKRLVLGKDNHNNNKVASVDKTPTSCATSGRPASVGSLDDMIGTCSYDNASSCTKVQHATSDLSMMETKPLYESSILVTPLKGTEPRTEGQQSNISRRHRMARFSLDIQRLRKLSLEEIKERGSSKERSELGSLFGYERTVLGEGGVMELVHDNQLDCEHENTPEKLELKKYAQALSGSHGNRKNRQRSASFASF</sequence>
<dbReference type="OrthoDB" id="1870283at2759"/>
<evidence type="ECO:0000313" key="5">
    <source>
        <dbReference type="EMBL" id="RWR77626.1"/>
    </source>
</evidence>
<dbReference type="STRING" id="337451.A0A3S3MQ25"/>
<evidence type="ECO:0000256" key="1">
    <source>
        <dbReference type="ARBA" id="ARBA00023054"/>
    </source>
</evidence>
<feature type="compositionally biased region" description="Polar residues" evidence="3">
    <location>
        <begin position="500"/>
        <end position="515"/>
    </location>
</feature>
<keyword evidence="6" id="KW-1185">Reference proteome</keyword>
<accession>A0A3S3MQ25</accession>
<feature type="region of interest" description="Disordered" evidence="3">
    <location>
        <begin position="499"/>
        <end position="520"/>
    </location>
</feature>
<name>A0A3S3MQ25_9MAGN</name>
<organism evidence="5 6">
    <name type="scientific">Cinnamomum micranthum f. kanehirae</name>
    <dbReference type="NCBI Taxonomy" id="337451"/>
    <lineage>
        <taxon>Eukaryota</taxon>
        <taxon>Viridiplantae</taxon>
        <taxon>Streptophyta</taxon>
        <taxon>Embryophyta</taxon>
        <taxon>Tracheophyta</taxon>
        <taxon>Spermatophyta</taxon>
        <taxon>Magnoliopsida</taxon>
        <taxon>Magnoliidae</taxon>
        <taxon>Laurales</taxon>
        <taxon>Lauraceae</taxon>
        <taxon>Cinnamomum</taxon>
    </lineage>
</organism>
<feature type="coiled-coil region" evidence="2">
    <location>
        <begin position="155"/>
        <end position="185"/>
    </location>
</feature>
<gene>
    <name evidence="5" type="ORF">CKAN_00612200</name>
</gene>
<dbReference type="GO" id="GO:0055028">
    <property type="term" value="C:cortical microtubule"/>
    <property type="evidence" value="ECO:0007669"/>
    <property type="project" value="TreeGrafter"/>
</dbReference>
<keyword evidence="4" id="KW-0812">Transmembrane</keyword>
<dbReference type="PANTHER" id="PTHR31342:SF4">
    <property type="entry name" value="ACTIN BINDING PROTEIN FAMILY"/>
    <property type="match status" value="1"/>
</dbReference>